<comment type="caution">
    <text evidence="2">The sequence shown here is derived from an EMBL/GenBank/DDBJ whole genome shotgun (WGS) entry which is preliminary data.</text>
</comment>
<proteinExistence type="predicted"/>
<reference evidence="2 3" key="1">
    <citation type="submission" date="2024-05" db="EMBL/GenBank/DDBJ databases">
        <title>A high-quality chromosomal-level genome assembly of Topmouth culter (Culter alburnus).</title>
        <authorList>
            <person name="Zhao H."/>
        </authorList>
    </citation>
    <scope>NUCLEOTIDE SEQUENCE [LARGE SCALE GENOMIC DNA]</scope>
    <source>
        <strain evidence="2">CATC2023</strain>
        <tissue evidence="2">Muscle</tissue>
    </source>
</reference>
<evidence type="ECO:0000313" key="3">
    <source>
        <dbReference type="Proteomes" id="UP001479290"/>
    </source>
</evidence>
<evidence type="ECO:0000256" key="1">
    <source>
        <dbReference type="SAM" id="MobiDB-lite"/>
    </source>
</evidence>
<feature type="region of interest" description="Disordered" evidence="1">
    <location>
        <begin position="1"/>
        <end position="21"/>
    </location>
</feature>
<dbReference type="Proteomes" id="UP001479290">
    <property type="component" value="Unassembled WGS sequence"/>
</dbReference>
<sequence length="227" mass="25646">MIEGGHVQSQSNDITEALDKSHPITRTSDRFSLYDRFHQLNQKQEKEKLRSLDLVPELTGLINSSMAEQLNRELANSRYFLCQLKDVHYMFALRLVFHLHNSRVNKSFMEKMLRQTQGAAEVGLDGRLRNVKEKESISGKGLHFSTSLFPVLKENKLSELYSTVQNDASVLVRVDNCIATLKDIQTIIPAQSISSQSQDILPQQPWLTDDVCTFFFGGGGGGAYKSH</sequence>
<evidence type="ECO:0000313" key="2">
    <source>
        <dbReference type="EMBL" id="KAK9965934.1"/>
    </source>
</evidence>
<accession>A0AAW1ZX52</accession>
<gene>
    <name evidence="2" type="ORF">ABG768_004996</name>
</gene>
<dbReference type="PANTHER" id="PTHR17609:SF3">
    <property type="entry name" value="SAP DOMAIN-CONTAINING PROTEIN"/>
    <property type="match status" value="1"/>
</dbReference>
<dbReference type="AlphaFoldDB" id="A0AAW1ZX52"/>
<keyword evidence="3" id="KW-1185">Reference proteome</keyword>
<dbReference type="PANTHER" id="PTHR17609">
    <property type="entry name" value="HMG DOMAIN-CONTAINING PROTEIN 3"/>
    <property type="match status" value="1"/>
</dbReference>
<name>A0AAW1ZX52_CULAL</name>
<dbReference type="EMBL" id="JAWDJR010000012">
    <property type="protein sequence ID" value="KAK9965934.1"/>
    <property type="molecule type" value="Genomic_DNA"/>
</dbReference>
<organism evidence="2 3">
    <name type="scientific">Culter alburnus</name>
    <name type="common">Topmouth culter</name>
    <dbReference type="NCBI Taxonomy" id="194366"/>
    <lineage>
        <taxon>Eukaryota</taxon>
        <taxon>Metazoa</taxon>
        <taxon>Chordata</taxon>
        <taxon>Craniata</taxon>
        <taxon>Vertebrata</taxon>
        <taxon>Euteleostomi</taxon>
        <taxon>Actinopterygii</taxon>
        <taxon>Neopterygii</taxon>
        <taxon>Teleostei</taxon>
        <taxon>Ostariophysi</taxon>
        <taxon>Cypriniformes</taxon>
        <taxon>Xenocyprididae</taxon>
        <taxon>Xenocypridinae</taxon>
        <taxon>Culter</taxon>
    </lineage>
</organism>
<protein>
    <submittedName>
        <fullName evidence="2">Uncharacterized protein</fullName>
    </submittedName>
</protein>
<dbReference type="InterPro" id="IPR039598">
    <property type="entry name" value="HMGXB3"/>
</dbReference>